<evidence type="ECO:0008006" key="5">
    <source>
        <dbReference type="Google" id="ProtNLM"/>
    </source>
</evidence>
<dbReference type="EMBL" id="MZMT01000024">
    <property type="protein sequence ID" value="PIO45042.1"/>
    <property type="molecule type" value="Genomic_DNA"/>
</dbReference>
<dbReference type="AlphaFoldDB" id="A0A2N9VZX4"/>
<protein>
    <recommendedName>
        <fullName evidence="5">Pentapeptide MXKDX repeat protein</fullName>
    </recommendedName>
</protein>
<dbReference type="Proteomes" id="UP000232163">
    <property type="component" value="Unassembled WGS sequence"/>
</dbReference>
<dbReference type="RefSeq" id="WP_100002125.1">
    <property type="nucleotide sequence ID" value="NZ_CP017941.1"/>
</dbReference>
<gene>
    <name evidence="3" type="ORF">B5P45_09565</name>
</gene>
<evidence type="ECO:0000313" key="4">
    <source>
        <dbReference type="Proteomes" id="UP000232163"/>
    </source>
</evidence>
<dbReference type="OrthoDB" id="9999303at2"/>
<comment type="caution">
    <text evidence="3">The sequence shown here is derived from an EMBL/GenBank/DDBJ whole genome shotgun (WGS) entry which is preliminary data.</text>
</comment>
<keyword evidence="2" id="KW-0732">Signal</keyword>
<keyword evidence="4" id="KW-1185">Reference proteome</keyword>
<evidence type="ECO:0000256" key="1">
    <source>
        <dbReference type="SAM" id="MobiDB-lite"/>
    </source>
</evidence>
<reference evidence="3 4" key="1">
    <citation type="journal article" date="2017" name="Int J Environ Stud">
        <title>Does the Miocene-Pliocene relict legume Oxytropis triphylla form nitrogen-fixing nodules with a combination of bacterial strains?</title>
        <authorList>
            <person name="Safronova V."/>
            <person name="Belimov A."/>
            <person name="Sazanova A."/>
            <person name="Kuznetsova I."/>
            <person name="Popova J."/>
            <person name="Andronov E."/>
            <person name="Verkhozina A."/>
            <person name="Tikhonovich I."/>
        </authorList>
    </citation>
    <scope>NUCLEOTIDE SEQUENCE [LARGE SCALE GENOMIC DNA]</scope>
    <source>
        <strain evidence="3 4">Tri-38</strain>
    </source>
</reference>
<feature type="chain" id="PRO_5014699229" description="Pentapeptide MXKDX repeat protein" evidence="2">
    <location>
        <begin position="28"/>
        <end position="90"/>
    </location>
</feature>
<evidence type="ECO:0000313" key="3">
    <source>
        <dbReference type="EMBL" id="PIO45042.1"/>
    </source>
</evidence>
<feature type="signal peptide" evidence="2">
    <location>
        <begin position="1"/>
        <end position="27"/>
    </location>
</feature>
<evidence type="ECO:0000256" key="2">
    <source>
        <dbReference type="SAM" id="SignalP"/>
    </source>
</evidence>
<dbReference type="KEGG" id="pht:BLM14_22425"/>
<proteinExistence type="predicted"/>
<sequence>MYRSLKFLGLAATIGAGLALASPIVAADDNQSPGSNMGSGMMEHGGMMNMMQQMSQMMESCNKMMQSMPDSGKPNEQGPMNMPMQPDKKG</sequence>
<organism evidence="3 4">
    <name type="scientific">Phyllobacterium zundukense</name>
    <dbReference type="NCBI Taxonomy" id="1867719"/>
    <lineage>
        <taxon>Bacteria</taxon>
        <taxon>Pseudomonadati</taxon>
        <taxon>Pseudomonadota</taxon>
        <taxon>Alphaproteobacteria</taxon>
        <taxon>Hyphomicrobiales</taxon>
        <taxon>Phyllobacteriaceae</taxon>
        <taxon>Phyllobacterium</taxon>
    </lineage>
</organism>
<accession>A0A2N9VZX4</accession>
<feature type="region of interest" description="Disordered" evidence="1">
    <location>
        <begin position="64"/>
        <end position="90"/>
    </location>
</feature>
<name>A0A2N9VZX4_9HYPH</name>